<protein>
    <recommendedName>
        <fullName evidence="4">Protein kinase domain-containing protein</fullName>
    </recommendedName>
</protein>
<dbReference type="OMA" id="FMLSCTH"/>
<proteinExistence type="predicted"/>
<feature type="compositionally biased region" description="Basic and acidic residues" evidence="3">
    <location>
        <begin position="906"/>
        <end position="915"/>
    </location>
</feature>
<dbReference type="SUPFAM" id="SSF56112">
    <property type="entry name" value="Protein kinase-like (PK-like)"/>
    <property type="match status" value="1"/>
</dbReference>
<sequence length="1078" mass="107477">MAEDLGSSQRYTYIQLLGRGTYGAVVKCAVRDAASASGAGGGAGSSTGGPAGDEEQYVAIKAFHGAYKEKQGLKLALREARVLRVLDHPGVVKLLDAFKSPSGRPYLVLEYLPRCVATELDARPSGLSRRDVKLLSWQLASVIRYLHACRVVHRDVKPANILLTDEGVLKLCDFGFARFTSCDDPRDGEALTSYVVTRWYRAPEVLLGQEYGPPADIWSFGCTVAEMATGVPLLPGTSTADQLWRIIRMFGPLPPDMALCLAHDPLLIHMTAPPPGMALRQRLAKLGPRLLELLEVCLRPDPRDRPTAEELMHLPYFFEVPNLVLGCPQLEALYEREAAQLGIGPSLAMFPGSSTAALAAAAAAAAGAAAGAPAGSGMGFRAATGAAGAGTGLGHWPGVEPLSLEMGTAGAFGGVATASSAAVPSAGRTSAGGTGTIDAAHTSGGAAAPTLCASGASAGALGTAGGTSAVSFASNNPPSALPAIVPAGMPEARAVSGPASGGTPPAANAFVMERATAPSTIETTAAPMMPPPPYHRNTSAPDAKAAELVVVAVSAAAASAADEGPATHDQRRSRAGAGGASCVEIEVPFAPASAPMGAAEGTPAAARAAAAAAAAATAAAAGTSHAAAGLLPGERRTTGNVRRAETALPPGAERSVGAGAGGGGGGAPPERHTADSRPPAPFSSRVRRAFGAAMSGVSRRRRGLQGAEASGGDAPGSPPPPPPLEDVRTSNQTIIGYPRMSHGLRHSGTGDGQSGSVSATAAAAAGAVTVGGASAASGADCASGPYSQPSRSTVTRAATTALPSAANSLETTAAALLGAATSSQRGGGGGGLQNPGSNPASRQNTASGAAPSAAGPSTSAPAPAPAPALKPHLLRAHQQQQQQQLQLHAQSPSGKAQLQQPQKVPLHTEHPHESPRQQGAGAQGRGGSGSFLGRLCGCLGGVDTGGAAGIEDSTRGGPAGDTFSMHNSSLATLPVGTSAGRDRPSGGTHYGGDRPSGGSAAASVPFTYTASGLDDSEPYWYSEHTSANPPSQWSQHGQSQHSMIAAAEHAGKSALAAGGNSRRSALTGAIDEAGGADA</sequence>
<dbReference type="GO" id="GO:0035556">
    <property type="term" value="P:intracellular signal transduction"/>
    <property type="evidence" value="ECO:0000318"/>
    <property type="project" value="GO_Central"/>
</dbReference>
<gene>
    <name evidence="5" type="ORF">CHLRE_17g709500v5</name>
</gene>
<dbReference type="Gene3D" id="3.30.200.20">
    <property type="entry name" value="Phosphorylase Kinase, domain 1"/>
    <property type="match status" value="1"/>
</dbReference>
<dbReference type="AlphaFoldDB" id="A0A2K3CPH5"/>
<feature type="compositionally biased region" description="Polar residues" evidence="3">
    <location>
        <begin position="834"/>
        <end position="844"/>
    </location>
</feature>
<feature type="compositionally biased region" description="Gly residues" evidence="3">
    <location>
        <begin position="658"/>
        <end position="667"/>
    </location>
</feature>
<dbReference type="PaxDb" id="3055-EDP04645"/>
<dbReference type="Gene3D" id="1.10.510.10">
    <property type="entry name" value="Transferase(Phosphotransferase) domain 1"/>
    <property type="match status" value="1"/>
</dbReference>
<dbReference type="GO" id="GO:0004674">
    <property type="term" value="F:protein serine/threonine kinase activity"/>
    <property type="evidence" value="ECO:0000318"/>
    <property type="project" value="GO_Central"/>
</dbReference>
<dbReference type="PROSITE" id="PS50011">
    <property type="entry name" value="PROTEIN_KINASE_DOM"/>
    <property type="match status" value="1"/>
</dbReference>
<dbReference type="Proteomes" id="UP000006906">
    <property type="component" value="Chromosome 17"/>
</dbReference>
<dbReference type="InterPro" id="IPR008271">
    <property type="entry name" value="Ser/Thr_kinase_AS"/>
</dbReference>
<evidence type="ECO:0000313" key="5">
    <source>
        <dbReference type="EMBL" id="PNW70187.1"/>
    </source>
</evidence>
<dbReference type="PANTHER" id="PTHR24055">
    <property type="entry name" value="MITOGEN-ACTIVATED PROTEIN KINASE"/>
    <property type="match status" value="1"/>
</dbReference>
<accession>A0A2K3CPH5</accession>
<evidence type="ECO:0000256" key="1">
    <source>
        <dbReference type="ARBA" id="ARBA00022741"/>
    </source>
</evidence>
<keyword evidence="1" id="KW-0547">Nucleotide-binding</keyword>
<feature type="region of interest" description="Disordered" evidence="3">
    <location>
        <begin position="645"/>
        <end position="729"/>
    </location>
</feature>
<feature type="region of interest" description="Disordered" evidence="3">
    <location>
        <begin position="1019"/>
        <end position="1062"/>
    </location>
</feature>
<keyword evidence="6" id="KW-1185">Reference proteome</keyword>
<feature type="domain" description="Protein kinase" evidence="4">
    <location>
        <begin position="11"/>
        <end position="317"/>
    </location>
</feature>
<evidence type="ECO:0000256" key="2">
    <source>
        <dbReference type="ARBA" id="ARBA00022840"/>
    </source>
</evidence>
<dbReference type="STRING" id="3055.A0A2K3CPH5"/>
<name>A0A2K3CPH5_CHLRE</name>
<feature type="region of interest" description="Disordered" evidence="3">
    <location>
        <begin position="774"/>
        <end position="797"/>
    </location>
</feature>
<dbReference type="Pfam" id="PF00069">
    <property type="entry name" value="Pkinase"/>
    <property type="match status" value="1"/>
</dbReference>
<dbReference type="FunFam" id="1.10.510.10:FF:000980">
    <property type="entry name" value="Predicted protein"/>
    <property type="match status" value="1"/>
</dbReference>
<reference evidence="5 6" key="1">
    <citation type="journal article" date="2007" name="Science">
        <title>The Chlamydomonas genome reveals the evolution of key animal and plant functions.</title>
        <authorList>
            <person name="Merchant S.S."/>
            <person name="Prochnik S.E."/>
            <person name="Vallon O."/>
            <person name="Harris E.H."/>
            <person name="Karpowicz S.J."/>
            <person name="Witman G.B."/>
            <person name="Terry A."/>
            <person name="Salamov A."/>
            <person name="Fritz-Laylin L.K."/>
            <person name="Marechal-Drouard L."/>
            <person name="Marshall W.F."/>
            <person name="Qu L.H."/>
            <person name="Nelson D.R."/>
            <person name="Sanderfoot A.A."/>
            <person name="Spalding M.H."/>
            <person name="Kapitonov V.V."/>
            <person name="Ren Q."/>
            <person name="Ferris P."/>
            <person name="Lindquist E."/>
            <person name="Shapiro H."/>
            <person name="Lucas S.M."/>
            <person name="Grimwood J."/>
            <person name="Schmutz J."/>
            <person name="Cardol P."/>
            <person name="Cerutti H."/>
            <person name="Chanfreau G."/>
            <person name="Chen C.L."/>
            <person name="Cognat V."/>
            <person name="Croft M.T."/>
            <person name="Dent R."/>
            <person name="Dutcher S."/>
            <person name="Fernandez E."/>
            <person name="Fukuzawa H."/>
            <person name="Gonzalez-Ballester D."/>
            <person name="Gonzalez-Halphen D."/>
            <person name="Hallmann A."/>
            <person name="Hanikenne M."/>
            <person name="Hippler M."/>
            <person name="Inwood W."/>
            <person name="Jabbari K."/>
            <person name="Kalanon M."/>
            <person name="Kuras R."/>
            <person name="Lefebvre P.A."/>
            <person name="Lemaire S.D."/>
            <person name="Lobanov A.V."/>
            <person name="Lohr M."/>
            <person name="Manuell A."/>
            <person name="Meier I."/>
            <person name="Mets L."/>
            <person name="Mittag M."/>
            <person name="Mittelmeier T."/>
            <person name="Moroney J.V."/>
            <person name="Moseley J."/>
            <person name="Napoli C."/>
            <person name="Nedelcu A.M."/>
            <person name="Niyogi K."/>
            <person name="Novoselov S.V."/>
            <person name="Paulsen I.T."/>
            <person name="Pazour G."/>
            <person name="Purton S."/>
            <person name="Ral J.P."/>
            <person name="Riano-Pachon D.M."/>
            <person name="Riekhof W."/>
            <person name="Rymarquis L."/>
            <person name="Schroda M."/>
            <person name="Stern D."/>
            <person name="Umen J."/>
            <person name="Willows R."/>
            <person name="Wilson N."/>
            <person name="Zimmer S.L."/>
            <person name="Allmer J."/>
            <person name="Balk J."/>
            <person name="Bisova K."/>
            <person name="Chen C.J."/>
            <person name="Elias M."/>
            <person name="Gendler K."/>
            <person name="Hauser C."/>
            <person name="Lamb M.R."/>
            <person name="Ledford H."/>
            <person name="Long J.C."/>
            <person name="Minagawa J."/>
            <person name="Page M.D."/>
            <person name="Pan J."/>
            <person name="Pootakham W."/>
            <person name="Roje S."/>
            <person name="Rose A."/>
            <person name="Stahlberg E."/>
            <person name="Terauchi A.M."/>
            <person name="Yang P."/>
            <person name="Ball S."/>
            <person name="Bowler C."/>
            <person name="Dieckmann C.L."/>
            <person name="Gladyshev V.N."/>
            <person name="Green P."/>
            <person name="Jorgensen R."/>
            <person name="Mayfield S."/>
            <person name="Mueller-Roeber B."/>
            <person name="Rajamani S."/>
            <person name="Sayre R.T."/>
            <person name="Brokstein P."/>
            <person name="Dubchak I."/>
            <person name="Goodstein D."/>
            <person name="Hornick L."/>
            <person name="Huang Y.W."/>
            <person name="Jhaveri J."/>
            <person name="Luo Y."/>
            <person name="Martinez D."/>
            <person name="Ngau W.C."/>
            <person name="Otillar B."/>
            <person name="Poliakov A."/>
            <person name="Porter A."/>
            <person name="Szajkowski L."/>
            <person name="Werner G."/>
            <person name="Zhou K."/>
            <person name="Grigoriev I.V."/>
            <person name="Rokhsar D.S."/>
            <person name="Grossman A.R."/>
        </authorList>
    </citation>
    <scope>NUCLEOTIDE SEQUENCE [LARGE SCALE GENOMIC DNA]</scope>
    <source>
        <strain evidence="6">CC-503</strain>
    </source>
</reference>
<dbReference type="KEGG" id="cre:CHLRE_17g709500v5"/>
<dbReference type="OrthoDB" id="5796923at2759"/>
<feature type="compositionally biased region" description="Low complexity" evidence="3">
    <location>
        <begin position="876"/>
        <end position="890"/>
    </location>
</feature>
<keyword evidence="2" id="KW-0067">ATP-binding</keyword>
<dbReference type="GeneID" id="5717154"/>
<dbReference type="InterPro" id="IPR000719">
    <property type="entry name" value="Prot_kinase_dom"/>
</dbReference>
<evidence type="ECO:0000259" key="4">
    <source>
        <dbReference type="PROSITE" id="PS50011"/>
    </source>
</evidence>
<dbReference type="EMBL" id="CM008978">
    <property type="protein sequence ID" value="PNW70187.1"/>
    <property type="molecule type" value="Genomic_DNA"/>
</dbReference>
<dbReference type="RefSeq" id="XP_001691537.2">
    <property type="nucleotide sequence ID" value="XM_001691485.2"/>
</dbReference>
<feature type="region of interest" description="Disordered" evidence="3">
    <location>
        <begin position="558"/>
        <end position="577"/>
    </location>
</feature>
<evidence type="ECO:0000256" key="3">
    <source>
        <dbReference type="SAM" id="MobiDB-lite"/>
    </source>
</evidence>
<feature type="region of interest" description="Disordered" evidence="3">
    <location>
        <begin position="821"/>
        <end position="928"/>
    </location>
</feature>
<dbReference type="InParanoid" id="A0A2K3CPH5"/>
<feature type="compositionally biased region" description="Polar residues" evidence="3">
    <location>
        <begin position="891"/>
        <end position="902"/>
    </location>
</feature>
<feature type="compositionally biased region" description="Low complexity" evidence="3">
    <location>
        <begin position="845"/>
        <end position="861"/>
    </location>
</feature>
<organism evidence="5 6">
    <name type="scientific">Chlamydomonas reinhardtii</name>
    <name type="common">Chlamydomonas smithii</name>
    <dbReference type="NCBI Taxonomy" id="3055"/>
    <lineage>
        <taxon>Eukaryota</taxon>
        <taxon>Viridiplantae</taxon>
        <taxon>Chlorophyta</taxon>
        <taxon>core chlorophytes</taxon>
        <taxon>Chlorophyceae</taxon>
        <taxon>CS clade</taxon>
        <taxon>Chlamydomonadales</taxon>
        <taxon>Chlamydomonadaceae</taxon>
        <taxon>Chlamydomonas</taxon>
    </lineage>
</organism>
<dbReference type="InterPro" id="IPR011009">
    <property type="entry name" value="Kinase-like_dom_sf"/>
</dbReference>
<dbReference type="InterPro" id="IPR050117">
    <property type="entry name" value="MAPK"/>
</dbReference>
<dbReference type="GO" id="GO:0005737">
    <property type="term" value="C:cytoplasm"/>
    <property type="evidence" value="ECO:0000318"/>
    <property type="project" value="GO_Central"/>
</dbReference>
<dbReference type="SMART" id="SM00220">
    <property type="entry name" value="S_TKc"/>
    <property type="match status" value="1"/>
</dbReference>
<dbReference type="GO" id="GO:0005634">
    <property type="term" value="C:nucleus"/>
    <property type="evidence" value="ECO:0000318"/>
    <property type="project" value="GO_Central"/>
</dbReference>
<dbReference type="PROSITE" id="PS00108">
    <property type="entry name" value="PROTEIN_KINASE_ST"/>
    <property type="match status" value="1"/>
</dbReference>
<evidence type="ECO:0000313" key="6">
    <source>
        <dbReference type="Proteomes" id="UP000006906"/>
    </source>
</evidence>
<dbReference type="Gramene" id="PNW70187">
    <property type="protein sequence ID" value="PNW70187"/>
    <property type="gene ID" value="CHLRE_17g709500v5"/>
</dbReference>
<feature type="compositionally biased region" description="Low complexity" evidence="3">
    <location>
        <begin position="1031"/>
        <end position="1042"/>
    </location>
</feature>
<feature type="region of interest" description="Disordered" evidence="3">
    <location>
        <begin position="949"/>
        <end position="1003"/>
    </location>
</feature>
<dbReference type="GO" id="GO:0005524">
    <property type="term" value="F:ATP binding"/>
    <property type="evidence" value="ECO:0007669"/>
    <property type="project" value="UniProtKB-KW"/>
</dbReference>